<keyword evidence="3" id="KW-1185">Reference proteome</keyword>
<organism evidence="2 3">
    <name type="scientific">Rhizobium tubonense</name>
    <dbReference type="NCBI Taxonomy" id="484088"/>
    <lineage>
        <taxon>Bacteria</taxon>
        <taxon>Pseudomonadati</taxon>
        <taxon>Pseudomonadota</taxon>
        <taxon>Alphaproteobacteria</taxon>
        <taxon>Hyphomicrobiales</taxon>
        <taxon>Rhizobiaceae</taxon>
        <taxon>Rhizobium/Agrobacterium group</taxon>
        <taxon>Rhizobium</taxon>
    </lineage>
</organism>
<dbReference type="PANTHER" id="PTHR30441:SF4">
    <property type="entry name" value="PROTEIN ASMA"/>
    <property type="match status" value="1"/>
</dbReference>
<dbReference type="GO" id="GO:0090313">
    <property type="term" value="P:regulation of protein targeting to membrane"/>
    <property type="evidence" value="ECO:0007669"/>
    <property type="project" value="TreeGrafter"/>
</dbReference>
<dbReference type="RefSeq" id="WP_111161569.1">
    <property type="nucleotide sequence ID" value="NZ_PCDP01000038.1"/>
</dbReference>
<dbReference type="PANTHER" id="PTHR30441">
    <property type="entry name" value="DUF748 DOMAIN-CONTAINING PROTEIN"/>
    <property type="match status" value="1"/>
</dbReference>
<feature type="domain" description="AsmA" evidence="1">
    <location>
        <begin position="27"/>
        <end position="232"/>
    </location>
</feature>
<dbReference type="OrthoDB" id="225437at2"/>
<comment type="caution">
    <text evidence="2">The sequence shown here is derived from an EMBL/GenBank/DDBJ whole genome shotgun (WGS) entry which is preliminary data.</text>
</comment>
<protein>
    <submittedName>
        <fullName evidence="2">AsmA family protein</fullName>
    </submittedName>
</protein>
<dbReference type="InterPro" id="IPR052894">
    <property type="entry name" value="AsmA-related"/>
</dbReference>
<reference evidence="2 3" key="1">
    <citation type="journal article" date="2018" name="Sci. Rep.">
        <title>Rhizobium tumorigenes sp. nov., a novel plant tumorigenic bacterium isolated from cane gall tumors on thornless blackberry.</title>
        <authorList>
            <person name="Kuzmanovi N."/>
            <person name="Smalla K."/>
            <person name="Gronow S."/>
            <person name="PuBawska J."/>
        </authorList>
    </citation>
    <scope>NUCLEOTIDE SEQUENCE [LARGE SCALE GENOMIC DNA]</scope>
    <source>
        <strain evidence="2 3">CCBAU 85046</strain>
    </source>
</reference>
<name>A0A2W4CFW4_9HYPH</name>
<evidence type="ECO:0000313" key="2">
    <source>
        <dbReference type="EMBL" id="PZM11952.1"/>
    </source>
</evidence>
<dbReference type="InterPro" id="IPR007844">
    <property type="entry name" value="AsmA"/>
</dbReference>
<sequence length="629" mass="67933">MTMSRNKRWQVAVRSMGRWLPRVARTSGAVLLTIVIVFAVFRATAPFLISSGLVRSGIEDALSKWSGYKAEIEGTPALEFWPTPRITLNQVTIREPSSTGKILGHVDSLSADFSLLQALRGHARFHEFHFLRPVLYLRRDDGGLIDWTNEGLLAKAIERVETNSTNGVVMSREQDARIGALTVEDGKVELTDNRTGRLFKLDAINADISWPRLSRPMSAVLLARLNGQDVKVDFDSAQPLLLFAGKNVDAKTTFSSPLMSGTFNGVTNISDFSALAGNLDMTIPDMPSFLAWSGERLPGAGTLKNISLNANIATINNSLRFNDLTFKLNDAAASGVMDYGYTAAGKPKISGTLAFDQMNLNPFLAAFSMRLAADTAIDTIINGNPLQRLDLDLRLSAKKAALGPFLFDDIGASLLVAGGTAKFDIGDSGFESGELTAHLEVTERDFDAGGKLQISIRNADFASLVSRLKLEGPLPLAVGSLDLSLGTTKPIWAASLSDVSGKLHFSTKAGTFKQFNISTFRALATQKTFFRISDVADTAFDFDTINFDATFAKGSAEVHDAKIVGRNEIMTLSGLVPYRSNALALSGTLEAADPANATDLPLMPFFMGGTWPDPVISPVSTLLQKPVQQ</sequence>
<proteinExistence type="predicted"/>
<dbReference type="EMBL" id="PCDP01000038">
    <property type="protein sequence ID" value="PZM11952.1"/>
    <property type="molecule type" value="Genomic_DNA"/>
</dbReference>
<dbReference type="Pfam" id="PF05170">
    <property type="entry name" value="AsmA"/>
    <property type="match status" value="1"/>
</dbReference>
<dbReference type="GO" id="GO:0005886">
    <property type="term" value="C:plasma membrane"/>
    <property type="evidence" value="ECO:0007669"/>
    <property type="project" value="TreeGrafter"/>
</dbReference>
<dbReference type="Proteomes" id="UP000248925">
    <property type="component" value="Unassembled WGS sequence"/>
</dbReference>
<evidence type="ECO:0000259" key="1">
    <source>
        <dbReference type="Pfam" id="PF05170"/>
    </source>
</evidence>
<gene>
    <name evidence="2" type="ORF">CPY51_17730</name>
</gene>
<evidence type="ECO:0000313" key="3">
    <source>
        <dbReference type="Proteomes" id="UP000248925"/>
    </source>
</evidence>
<accession>A0A2W4CFW4</accession>
<dbReference type="AlphaFoldDB" id="A0A2W4CFW4"/>